<sequence>METSDLYALQWLREPAKSAIDSLNWLVRSFERVARKGTPPTLPVCRGTLAPVAATLLHEYTLLNEPRLQYRRGLGTDVIAPLRAAITSFSETRQELLQEHVRLCRDLLHSAPVQAYLRGERREAEAACQAHQEFRVLAHSLASQARKLRSALEAEVSYSVGRYVDLAETLLRTELASVTAIRCAIEAPIGIDVVPAPTVAEEQIRRLEESLLCPGPSQK</sequence>
<dbReference type="AlphaFoldDB" id="A0A4Z1T001"/>
<dbReference type="EMBL" id="VDLU01000002">
    <property type="protein sequence ID" value="TNJ29038.1"/>
    <property type="molecule type" value="Genomic_DNA"/>
</dbReference>
<gene>
    <name evidence="1" type="ORF">GMRT_22706</name>
</gene>
<reference evidence="1 2" key="1">
    <citation type="submission" date="2019-05" db="EMBL/GenBank/DDBJ databases">
        <title>The compact genome of Giardia muris reveals important steps in the evolution of intestinal protozoan parasites.</title>
        <authorList>
            <person name="Xu F."/>
            <person name="Jimenez-Gonzalez A."/>
            <person name="Einarsson E."/>
            <person name="Astvaldsson A."/>
            <person name="Peirasmaki D."/>
            <person name="Eckmann L."/>
            <person name="Andersson J.O."/>
            <person name="Svard S.G."/>
            <person name="Jerlstrom-Hultqvist J."/>
        </authorList>
    </citation>
    <scope>NUCLEOTIDE SEQUENCE [LARGE SCALE GENOMIC DNA]</scope>
    <source>
        <strain evidence="1 2">Roberts-Thomson</strain>
    </source>
</reference>
<protein>
    <submittedName>
        <fullName evidence="1">Uncharacterized protein</fullName>
    </submittedName>
</protein>
<comment type="caution">
    <text evidence="1">The sequence shown here is derived from an EMBL/GenBank/DDBJ whole genome shotgun (WGS) entry which is preliminary data.</text>
</comment>
<name>A0A4Z1T001_GIAMU</name>
<keyword evidence="2" id="KW-1185">Reference proteome</keyword>
<evidence type="ECO:0000313" key="2">
    <source>
        <dbReference type="Proteomes" id="UP000315496"/>
    </source>
</evidence>
<dbReference type="VEuPathDB" id="GiardiaDB:GMRT_22706"/>
<accession>A0A4Z1T001</accession>
<organism evidence="1 2">
    <name type="scientific">Giardia muris</name>
    <dbReference type="NCBI Taxonomy" id="5742"/>
    <lineage>
        <taxon>Eukaryota</taxon>
        <taxon>Metamonada</taxon>
        <taxon>Diplomonadida</taxon>
        <taxon>Hexamitidae</taxon>
        <taxon>Giardiinae</taxon>
        <taxon>Giardia</taxon>
    </lineage>
</organism>
<dbReference type="Proteomes" id="UP000315496">
    <property type="component" value="Chromosome 2"/>
</dbReference>
<proteinExistence type="predicted"/>
<evidence type="ECO:0000313" key="1">
    <source>
        <dbReference type="EMBL" id="TNJ29038.1"/>
    </source>
</evidence>